<evidence type="ECO:0000259" key="2">
    <source>
        <dbReference type="Pfam" id="PF23343"/>
    </source>
</evidence>
<dbReference type="AlphaFoldDB" id="A0A564UIR1"/>
<dbReference type="EMBL" id="CABHNB010000043">
    <property type="protein sequence ID" value="VUX19341.1"/>
    <property type="molecule type" value="Genomic_DNA"/>
</dbReference>
<organism evidence="3 4">
    <name type="scientific">Blautia obeum</name>
    <dbReference type="NCBI Taxonomy" id="40520"/>
    <lineage>
        <taxon>Bacteria</taxon>
        <taxon>Bacillati</taxon>
        <taxon>Bacillota</taxon>
        <taxon>Clostridia</taxon>
        <taxon>Lachnospirales</taxon>
        <taxon>Lachnospiraceae</taxon>
        <taxon>Blautia</taxon>
    </lineage>
</organism>
<evidence type="ECO:0000313" key="4">
    <source>
        <dbReference type="Proteomes" id="UP000409147"/>
    </source>
</evidence>
<name>A0A564UIR1_9FIRM</name>
<proteinExistence type="predicted"/>
<feature type="compositionally biased region" description="Polar residues" evidence="1">
    <location>
        <begin position="31"/>
        <end position="40"/>
    </location>
</feature>
<gene>
    <name evidence="3" type="ORF">ROSSTS7063_02963</name>
</gene>
<protein>
    <recommendedName>
        <fullName evidence="2">Replication-associated protein ORF2/G2P domain-containing protein</fullName>
    </recommendedName>
</protein>
<dbReference type="Pfam" id="PF23343">
    <property type="entry name" value="REP_ORF2-G2P"/>
    <property type="match status" value="1"/>
</dbReference>
<evidence type="ECO:0000313" key="3">
    <source>
        <dbReference type="EMBL" id="VUX19341.1"/>
    </source>
</evidence>
<dbReference type="InterPro" id="IPR056906">
    <property type="entry name" value="ORF2/G2P_dom"/>
</dbReference>
<sequence>MLYNVKKIEYPDSVHIRVYGRPVQMKTKISATVKTPTPASSHKVPDSPRTKEQIEHSAHTSVNRTVNQIYAISRSNHWTYFITLTIDPNKLDNTDFNLISEKLNIWTNNIKKRYAPDLKYLLVPELHKDGKKWHFHGLFSDIGNLPLEFSGKVCVGKFIYDYVRKPYATKIYNLPLWKYGFSTATKVRDTAHASSYITKYITKDMSQILANQHRYLASQNIDRPVEKVYHIDNDILQYALEQHLDKVSYASNVKIPFANQQITYLEFNR</sequence>
<accession>A0A564UIR1</accession>
<feature type="region of interest" description="Disordered" evidence="1">
    <location>
        <begin position="31"/>
        <end position="58"/>
    </location>
</feature>
<feature type="domain" description="Replication-associated protein ORF2/G2P" evidence="2">
    <location>
        <begin position="80"/>
        <end position="204"/>
    </location>
</feature>
<dbReference type="Proteomes" id="UP000409147">
    <property type="component" value="Unassembled WGS sequence"/>
</dbReference>
<keyword evidence="4" id="KW-1185">Reference proteome</keyword>
<reference evidence="3 4" key="1">
    <citation type="submission" date="2019-07" db="EMBL/GenBank/DDBJ databases">
        <authorList>
            <person name="Hibberd C M."/>
            <person name="Gehrig L. J."/>
            <person name="Chang H.-W."/>
            <person name="Venkatesh S."/>
        </authorList>
    </citation>
    <scope>NUCLEOTIDE SEQUENCE [LARGE SCALE GENOMIC DNA]</scope>
    <source>
        <strain evidence="3">Ruminococcus_obeum_SSTS_Bg7063</strain>
    </source>
</reference>
<feature type="compositionally biased region" description="Basic and acidic residues" evidence="1">
    <location>
        <begin position="43"/>
        <end position="58"/>
    </location>
</feature>
<evidence type="ECO:0000256" key="1">
    <source>
        <dbReference type="SAM" id="MobiDB-lite"/>
    </source>
</evidence>